<comment type="caution">
    <text evidence="2">The sequence shown here is derived from an EMBL/GenBank/DDBJ whole genome shotgun (WGS) entry which is preliminary data.</text>
</comment>
<evidence type="ECO:0000313" key="3">
    <source>
        <dbReference type="Proteomes" id="UP000299102"/>
    </source>
</evidence>
<name>A0A4C2A4J7_EUMVA</name>
<keyword evidence="3" id="KW-1185">Reference proteome</keyword>
<evidence type="ECO:0000313" key="2">
    <source>
        <dbReference type="EMBL" id="GBP94119.1"/>
    </source>
</evidence>
<gene>
    <name evidence="2" type="ORF">EVAR_69319_1</name>
</gene>
<evidence type="ECO:0000256" key="1">
    <source>
        <dbReference type="SAM" id="MobiDB-lite"/>
    </source>
</evidence>
<dbReference type="AlphaFoldDB" id="A0A4C2A4J7"/>
<reference evidence="2 3" key="1">
    <citation type="journal article" date="2019" name="Commun. Biol.">
        <title>The bagworm genome reveals a unique fibroin gene that provides high tensile strength.</title>
        <authorList>
            <person name="Kono N."/>
            <person name="Nakamura H."/>
            <person name="Ohtoshi R."/>
            <person name="Tomita M."/>
            <person name="Numata K."/>
            <person name="Arakawa K."/>
        </authorList>
    </citation>
    <scope>NUCLEOTIDE SEQUENCE [LARGE SCALE GENOMIC DNA]</scope>
</reference>
<proteinExistence type="predicted"/>
<dbReference type="EMBL" id="BGZK01002466">
    <property type="protein sequence ID" value="GBP94119.1"/>
    <property type="molecule type" value="Genomic_DNA"/>
</dbReference>
<accession>A0A4C2A4J7</accession>
<organism evidence="2 3">
    <name type="scientific">Eumeta variegata</name>
    <name type="common">Bagworm moth</name>
    <name type="synonym">Eumeta japonica</name>
    <dbReference type="NCBI Taxonomy" id="151549"/>
    <lineage>
        <taxon>Eukaryota</taxon>
        <taxon>Metazoa</taxon>
        <taxon>Ecdysozoa</taxon>
        <taxon>Arthropoda</taxon>
        <taxon>Hexapoda</taxon>
        <taxon>Insecta</taxon>
        <taxon>Pterygota</taxon>
        <taxon>Neoptera</taxon>
        <taxon>Endopterygota</taxon>
        <taxon>Lepidoptera</taxon>
        <taxon>Glossata</taxon>
        <taxon>Ditrysia</taxon>
        <taxon>Tineoidea</taxon>
        <taxon>Psychidae</taxon>
        <taxon>Oiketicinae</taxon>
        <taxon>Eumeta</taxon>
    </lineage>
</organism>
<feature type="region of interest" description="Disordered" evidence="1">
    <location>
        <begin position="33"/>
        <end position="66"/>
    </location>
</feature>
<protein>
    <submittedName>
        <fullName evidence="2">Uncharacterized protein</fullName>
    </submittedName>
</protein>
<sequence>MRDGAGSLSSSAKSLLLRHVTHLRAAPLILSCSSPPPAAAEPEAPRGRLVRPSPPPAADDAEAGQAACSRCARRHRSIVPLTAVSSVPAMDRKYVYI</sequence>
<dbReference type="Proteomes" id="UP000299102">
    <property type="component" value="Unassembled WGS sequence"/>
</dbReference>